<sequence length="212" mass="23374">MGFYDKHIVPRLVNCGCGTKPILKQREKIVPRASGTVLEIGIGTGHNLPYYDTERVTRVIGLDPSEESWKLAGERARDLPFPVDFIGLPGEQIPLDDNSVDTVLVTYAFCTIPDPVTALAGMARVLRPGGELLFCEHGEAPDANIQRWQERINPWWRPLMGGCNLHRKIPGLLAEGGFVIDDLEEMYLPNTPRFAGYQYWGSAHASTGAASA</sequence>
<comment type="caution">
    <text evidence="2">The sequence shown here is derived from an EMBL/GenBank/DDBJ whole genome shotgun (WGS) entry which is preliminary data.</text>
</comment>
<dbReference type="EMBL" id="SHNN01000002">
    <property type="protein sequence ID" value="MCX2981963.1"/>
    <property type="molecule type" value="Genomic_DNA"/>
</dbReference>
<dbReference type="GO" id="GO:0008168">
    <property type="term" value="F:methyltransferase activity"/>
    <property type="evidence" value="ECO:0007669"/>
    <property type="project" value="UniProtKB-KW"/>
</dbReference>
<organism evidence="2 3">
    <name type="scientific">Candidatus Litorirhabdus singularis</name>
    <dbReference type="NCBI Taxonomy" id="2518993"/>
    <lineage>
        <taxon>Bacteria</taxon>
        <taxon>Pseudomonadati</taxon>
        <taxon>Pseudomonadota</taxon>
        <taxon>Gammaproteobacteria</taxon>
        <taxon>Cellvibrionales</taxon>
        <taxon>Halieaceae</taxon>
        <taxon>Candidatus Litorirhabdus</taxon>
    </lineage>
</organism>
<keyword evidence="2" id="KW-0808">Transferase</keyword>
<dbReference type="CDD" id="cd02440">
    <property type="entry name" value="AdoMet_MTases"/>
    <property type="match status" value="1"/>
</dbReference>
<dbReference type="RefSeq" id="WP_279245958.1">
    <property type="nucleotide sequence ID" value="NZ_SHNN01000002.1"/>
</dbReference>
<dbReference type="Proteomes" id="UP001143362">
    <property type="component" value="Unassembled WGS sequence"/>
</dbReference>
<keyword evidence="2" id="KW-0489">Methyltransferase</keyword>
<name>A0ABT3TI40_9GAMM</name>
<accession>A0ABT3TI40</accession>
<dbReference type="GO" id="GO:0032259">
    <property type="term" value="P:methylation"/>
    <property type="evidence" value="ECO:0007669"/>
    <property type="project" value="UniProtKB-KW"/>
</dbReference>
<protein>
    <submittedName>
        <fullName evidence="2">Class I SAM-dependent methyltransferase</fullName>
    </submittedName>
</protein>
<reference evidence="2" key="1">
    <citation type="submission" date="2019-02" db="EMBL/GenBank/DDBJ databases">
        <authorList>
            <person name="Li S.-H."/>
        </authorList>
    </citation>
    <scope>NUCLEOTIDE SEQUENCE</scope>
    <source>
        <strain evidence="2">IMCC14734</strain>
    </source>
</reference>
<keyword evidence="3" id="KW-1185">Reference proteome</keyword>
<dbReference type="PANTHER" id="PTHR45036:SF1">
    <property type="entry name" value="METHYLTRANSFERASE LIKE 7A"/>
    <property type="match status" value="1"/>
</dbReference>
<dbReference type="Pfam" id="PF08241">
    <property type="entry name" value="Methyltransf_11"/>
    <property type="match status" value="1"/>
</dbReference>
<dbReference type="SUPFAM" id="SSF53335">
    <property type="entry name" value="S-adenosyl-L-methionine-dependent methyltransferases"/>
    <property type="match status" value="1"/>
</dbReference>
<evidence type="ECO:0000259" key="1">
    <source>
        <dbReference type="Pfam" id="PF08241"/>
    </source>
</evidence>
<evidence type="ECO:0000313" key="2">
    <source>
        <dbReference type="EMBL" id="MCX2981963.1"/>
    </source>
</evidence>
<proteinExistence type="predicted"/>
<dbReference type="InterPro" id="IPR013216">
    <property type="entry name" value="Methyltransf_11"/>
</dbReference>
<evidence type="ECO:0000313" key="3">
    <source>
        <dbReference type="Proteomes" id="UP001143362"/>
    </source>
</evidence>
<feature type="domain" description="Methyltransferase type 11" evidence="1">
    <location>
        <begin position="38"/>
        <end position="134"/>
    </location>
</feature>
<dbReference type="InterPro" id="IPR052356">
    <property type="entry name" value="Thiol_S-MT"/>
</dbReference>
<gene>
    <name evidence="2" type="ORF">EYC98_13960</name>
</gene>
<dbReference type="InterPro" id="IPR029063">
    <property type="entry name" value="SAM-dependent_MTases_sf"/>
</dbReference>
<dbReference type="Gene3D" id="3.40.50.150">
    <property type="entry name" value="Vaccinia Virus protein VP39"/>
    <property type="match status" value="1"/>
</dbReference>
<dbReference type="PANTHER" id="PTHR45036">
    <property type="entry name" value="METHYLTRANSFERASE LIKE 7B"/>
    <property type="match status" value="1"/>
</dbReference>